<keyword evidence="2" id="KW-0479">Metal-binding</keyword>
<sequence>MSPTILKLNETNYAEWAMLMEALLVRKGLWDVASGEETRPLGSDNAKAVKAWKRKTAEARAEIVLNIEPSELPHVRSQDAAEVWENLRAIHQARGFGTRLSRRRAFFQMAMHRDQSMSAWIADVRRAAFQLAEIGANLDDEDTILVLTSGLPPSYEQFVVTLDATPADSLTLDYVVARLLNEESRQTPAAPSSSAHTENVLVAAAARPRVPISMITCYRCAQKGHYQANCPLAPAAPVAAATAAFAGSARLVVEDDECAF</sequence>
<dbReference type="AlphaFoldDB" id="A0A1M2VYJ1"/>
<evidence type="ECO:0000313" key="5">
    <source>
        <dbReference type="Proteomes" id="UP000184267"/>
    </source>
</evidence>
<dbReference type="OMA" id="GHYQANC"/>
<dbReference type="PROSITE" id="PS50158">
    <property type="entry name" value="ZF_CCHC"/>
    <property type="match status" value="1"/>
</dbReference>
<dbReference type="Pfam" id="PF14223">
    <property type="entry name" value="Retrotran_gag_2"/>
    <property type="match status" value="1"/>
</dbReference>
<keyword evidence="5" id="KW-1185">Reference proteome</keyword>
<dbReference type="InterPro" id="IPR001878">
    <property type="entry name" value="Znf_CCHC"/>
</dbReference>
<dbReference type="GO" id="GO:0008270">
    <property type="term" value="F:zinc ion binding"/>
    <property type="evidence" value="ECO:0007669"/>
    <property type="project" value="UniProtKB-KW"/>
</dbReference>
<name>A0A1M2VYJ1_TRAPU</name>
<accession>A0A1M2VYJ1</accession>
<dbReference type="InterPro" id="IPR036875">
    <property type="entry name" value="Znf_CCHC_sf"/>
</dbReference>
<dbReference type="Proteomes" id="UP000184267">
    <property type="component" value="Unassembled WGS sequence"/>
</dbReference>
<dbReference type="PANTHER" id="PTHR47481">
    <property type="match status" value="1"/>
</dbReference>
<dbReference type="PANTHER" id="PTHR47481:SF7">
    <property type="entry name" value="CCHC-TYPE DOMAIN-CONTAINING PROTEIN"/>
    <property type="match status" value="1"/>
</dbReference>
<dbReference type="SUPFAM" id="SSF57756">
    <property type="entry name" value="Retrovirus zinc finger-like domains"/>
    <property type="match status" value="1"/>
</dbReference>
<feature type="domain" description="CCHC-type" evidence="3">
    <location>
        <begin position="217"/>
        <end position="231"/>
    </location>
</feature>
<protein>
    <submittedName>
        <fullName evidence="4">Retrovirus-related Pol polyprotein from transposon TNT 1-94</fullName>
    </submittedName>
</protein>
<keyword evidence="1" id="KW-0507">mRNA processing</keyword>
<evidence type="ECO:0000313" key="4">
    <source>
        <dbReference type="EMBL" id="OJT12658.1"/>
    </source>
</evidence>
<keyword evidence="2" id="KW-0862">Zinc</keyword>
<organism evidence="4 5">
    <name type="scientific">Trametes pubescens</name>
    <name type="common">White-rot fungus</name>
    <dbReference type="NCBI Taxonomy" id="154538"/>
    <lineage>
        <taxon>Eukaryota</taxon>
        <taxon>Fungi</taxon>
        <taxon>Dikarya</taxon>
        <taxon>Basidiomycota</taxon>
        <taxon>Agaricomycotina</taxon>
        <taxon>Agaricomycetes</taxon>
        <taxon>Polyporales</taxon>
        <taxon>Polyporaceae</taxon>
        <taxon>Trametes</taxon>
    </lineage>
</organism>
<comment type="caution">
    <text evidence="4">The sequence shown here is derived from an EMBL/GenBank/DDBJ whole genome shotgun (WGS) entry which is preliminary data.</text>
</comment>
<dbReference type="GO" id="GO:0003676">
    <property type="term" value="F:nucleic acid binding"/>
    <property type="evidence" value="ECO:0007669"/>
    <property type="project" value="InterPro"/>
</dbReference>
<dbReference type="EMBL" id="MNAD01000466">
    <property type="protein sequence ID" value="OJT12658.1"/>
    <property type="molecule type" value="Genomic_DNA"/>
</dbReference>
<evidence type="ECO:0000256" key="2">
    <source>
        <dbReference type="PROSITE-ProRule" id="PRU00047"/>
    </source>
</evidence>
<evidence type="ECO:0000259" key="3">
    <source>
        <dbReference type="PROSITE" id="PS50158"/>
    </source>
</evidence>
<dbReference type="Gene3D" id="4.10.60.10">
    <property type="entry name" value="Zinc finger, CCHC-type"/>
    <property type="match status" value="1"/>
</dbReference>
<gene>
    <name evidence="4" type="ORF">TRAPUB_10795</name>
</gene>
<dbReference type="GO" id="GO:0006397">
    <property type="term" value="P:mRNA processing"/>
    <property type="evidence" value="ECO:0007669"/>
    <property type="project" value="UniProtKB-KW"/>
</dbReference>
<dbReference type="Pfam" id="PF00098">
    <property type="entry name" value="zf-CCHC"/>
    <property type="match status" value="1"/>
</dbReference>
<reference evidence="4 5" key="1">
    <citation type="submission" date="2016-10" db="EMBL/GenBank/DDBJ databases">
        <title>Genome sequence of the basidiomycete white-rot fungus Trametes pubescens.</title>
        <authorList>
            <person name="Makela M.R."/>
            <person name="Granchi Z."/>
            <person name="Peng M."/>
            <person name="De Vries R.P."/>
            <person name="Grigoriev I."/>
            <person name="Riley R."/>
            <person name="Hilden K."/>
        </authorList>
    </citation>
    <scope>NUCLEOTIDE SEQUENCE [LARGE SCALE GENOMIC DNA]</scope>
    <source>
        <strain evidence="4 5">FBCC735</strain>
    </source>
</reference>
<dbReference type="STRING" id="154538.A0A1M2VYJ1"/>
<keyword evidence="2" id="KW-0863">Zinc-finger</keyword>
<dbReference type="SMART" id="SM00343">
    <property type="entry name" value="ZnF_C2HC"/>
    <property type="match status" value="1"/>
</dbReference>
<dbReference type="OrthoDB" id="2799606at2759"/>
<proteinExistence type="predicted"/>
<evidence type="ECO:0000256" key="1">
    <source>
        <dbReference type="ARBA" id="ARBA00022664"/>
    </source>
</evidence>